<organism evidence="7 8">
    <name type="scientific">Alkalicoccobacillus murimartini</name>
    <dbReference type="NCBI Taxonomy" id="171685"/>
    <lineage>
        <taxon>Bacteria</taxon>
        <taxon>Bacillati</taxon>
        <taxon>Bacillota</taxon>
        <taxon>Bacilli</taxon>
        <taxon>Bacillales</taxon>
        <taxon>Bacillaceae</taxon>
        <taxon>Alkalicoccobacillus</taxon>
    </lineage>
</organism>
<evidence type="ECO:0000256" key="4">
    <source>
        <dbReference type="ARBA" id="ARBA00022989"/>
    </source>
</evidence>
<dbReference type="PANTHER" id="PTHR30086">
    <property type="entry name" value="ARGININE EXPORTER PROTEIN ARGO"/>
    <property type="match status" value="1"/>
</dbReference>
<protein>
    <submittedName>
        <fullName evidence="7">Threonine/homoserine/homoserine lactone efflux protein</fullName>
    </submittedName>
</protein>
<dbReference type="PANTHER" id="PTHR30086:SF20">
    <property type="entry name" value="ARGININE EXPORTER PROTEIN ARGO-RELATED"/>
    <property type="match status" value="1"/>
</dbReference>
<accession>A0ABT9YCY6</accession>
<feature type="transmembrane region" description="Helical" evidence="6">
    <location>
        <begin position="39"/>
        <end position="58"/>
    </location>
</feature>
<keyword evidence="3 6" id="KW-0812">Transmembrane</keyword>
<comment type="subcellular location">
    <subcellularLocation>
        <location evidence="1">Cell membrane</location>
        <topology evidence="1">Multi-pass membrane protein</topology>
    </subcellularLocation>
</comment>
<gene>
    <name evidence="7" type="ORF">J2S05_000488</name>
</gene>
<evidence type="ECO:0000313" key="7">
    <source>
        <dbReference type="EMBL" id="MDQ0205714.1"/>
    </source>
</evidence>
<feature type="transmembrane region" description="Helical" evidence="6">
    <location>
        <begin position="175"/>
        <end position="192"/>
    </location>
</feature>
<dbReference type="InterPro" id="IPR001123">
    <property type="entry name" value="LeuE-type"/>
</dbReference>
<dbReference type="Pfam" id="PF01810">
    <property type="entry name" value="LysE"/>
    <property type="match status" value="1"/>
</dbReference>
<evidence type="ECO:0000256" key="2">
    <source>
        <dbReference type="ARBA" id="ARBA00022475"/>
    </source>
</evidence>
<evidence type="ECO:0000313" key="8">
    <source>
        <dbReference type="Proteomes" id="UP001225034"/>
    </source>
</evidence>
<dbReference type="EMBL" id="JAUSUA010000001">
    <property type="protein sequence ID" value="MDQ0205714.1"/>
    <property type="molecule type" value="Genomic_DNA"/>
</dbReference>
<feature type="transmembrane region" description="Helical" evidence="6">
    <location>
        <begin position="106"/>
        <end position="133"/>
    </location>
</feature>
<keyword evidence="4 6" id="KW-1133">Transmembrane helix</keyword>
<comment type="caution">
    <text evidence="7">The sequence shown here is derived from an EMBL/GenBank/DDBJ whole genome shotgun (WGS) entry which is preliminary data.</text>
</comment>
<evidence type="ECO:0000256" key="1">
    <source>
        <dbReference type="ARBA" id="ARBA00004651"/>
    </source>
</evidence>
<proteinExistence type="predicted"/>
<evidence type="ECO:0000256" key="5">
    <source>
        <dbReference type="ARBA" id="ARBA00023136"/>
    </source>
</evidence>
<feature type="transmembrane region" description="Helical" evidence="6">
    <location>
        <begin position="139"/>
        <end position="163"/>
    </location>
</feature>
<keyword evidence="2" id="KW-1003">Cell membrane</keyword>
<evidence type="ECO:0000256" key="3">
    <source>
        <dbReference type="ARBA" id="ARBA00022692"/>
    </source>
</evidence>
<name>A0ABT9YCY6_9BACI</name>
<reference evidence="7 8" key="1">
    <citation type="submission" date="2023-07" db="EMBL/GenBank/DDBJ databases">
        <title>Genomic Encyclopedia of Type Strains, Phase IV (KMG-IV): sequencing the most valuable type-strain genomes for metagenomic binning, comparative biology and taxonomic classification.</title>
        <authorList>
            <person name="Goeker M."/>
        </authorList>
    </citation>
    <scope>NUCLEOTIDE SEQUENCE [LARGE SCALE GENOMIC DNA]</scope>
    <source>
        <strain evidence="7 8">DSM 19154</strain>
    </source>
</reference>
<feature type="transmembrane region" description="Helical" evidence="6">
    <location>
        <begin position="64"/>
        <end position="85"/>
    </location>
</feature>
<dbReference type="RefSeq" id="WP_306979589.1">
    <property type="nucleotide sequence ID" value="NZ_JAUSUA010000001.1"/>
</dbReference>
<sequence>MYILSFLVFVFVTSFTPGPNTITAMALATNYGLKKTARFSLGVGLGFFLLTLLSSFFNRTLIKYLPIVEMPLAILGVGYMLYLAYKILTSKASNEKMKKTKSFFTIGILLQFVNPKGILFSITVVTTFILPYYETAINYLLFSMFLGFVGLVSTFTWSLFGTILQKYLVQYRKPFNIIMSLLLVYSALSIVLA</sequence>
<feature type="transmembrane region" description="Helical" evidence="6">
    <location>
        <begin position="6"/>
        <end position="27"/>
    </location>
</feature>
<evidence type="ECO:0000256" key="6">
    <source>
        <dbReference type="SAM" id="Phobius"/>
    </source>
</evidence>
<keyword evidence="5 6" id="KW-0472">Membrane</keyword>
<dbReference type="Proteomes" id="UP001225034">
    <property type="component" value="Unassembled WGS sequence"/>
</dbReference>
<keyword evidence="8" id="KW-1185">Reference proteome</keyword>